<evidence type="ECO:0000256" key="2">
    <source>
        <dbReference type="ARBA" id="ARBA00022692"/>
    </source>
</evidence>
<dbReference type="InterPro" id="IPR049326">
    <property type="entry name" value="Rhodopsin_dom_fungi"/>
</dbReference>
<evidence type="ECO:0000313" key="8">
    <source>
        <dbReference type="EMBL" id="CCX04756.1"/>
    </source>
</evidence>
<protein>
    <recommendedName>
        <fullName evidence="7">Rhodopsin domain-containing protein</fullName>
    </recommendedName>
</protein>
<name>U4KV61_PYROM</name>
<feature type="transmembrane region" description="Helical" evidence="6">
    <location>
        <begin position="230"/>
        <end position="247"/>
    </location>
</feature>
<accession>U4KV61</accession>
<keyword evidence="2 6" id="KW-0812">Transmembrane</keyword>
<dbReference type="PANTHER" id="PTHR33048">
    <property type="entry name" value="PTH11-LIKE INTEGRAL MEMBRANE PROTEIN (AFU_ORTHOLOGUE AFUA_5G11245)"/>
    <property type="match status" value="1"/>
</dbReference>
<dbReference type="GO" id="GO:0016020">
    <property type="term" value="C:membrane"/>
    <property type="evidence" value="ECO:0007669"/>
    <property type="project" value="UniProtKB-SubCell"/>
</dbReference>
<feature type="transmembrane region" description="Helical" evidence="6">
    <location>
        <begin position="63"/>
        <end position="84"/>
    </location>
</feature>
<dbReference type="InterPro" id="IPR052337">
    <property type="entry name" value="SAT4-like"/>
</dbReference>
<reference evidence="8 9" key="1">
    <citation type="journal article" date="2013" name="PLoS Genet.">
        <title>The genome and development-dependent transcriptomes of Pyronema confluens: a window into fungal evolution.</title>
        <authorList>
            <person name="Traeger S."/>
            <person name="Altegoer F."/>
            <person name="Freitag M."/>
            <person name="Gabaldon T."/>
            <person name="Kempken F."/>
            <person name="Kumar A."/>
            <person name="Marcet-Houben M."/>
            <person name="Poggeler S."/>
            <person name="Stajich J.E."/>
            <person name="Nowrousian M."/>
        </authorList>
    </citation>
    <scope>NUCLEOTIDE SEQUENCE [LARGE SCALE GENOMIC DNA]</scope>
    <source>
        <strain evidence="9">CBS 100304</strain>
        <tissue evidence="8">Vegetative mycelium</tissue>
    </source>
</reference>
<dbReference type="PANTHER" id="PTHR33048:SF19">
    <property type="entry name" value="MEMBRANE PROTEIN PTH11-LIKE, PUTATIVE (AFU_ORTHOLOGUE AFUA_1G14080)-RELATED"/>
    <property type="match status" value="1"/>
</dbReference>
<feature type="transmembrane region" description="Helical" evidence="6">
    <location>
        <begin position="190"/>
        <end position="218"/>
    </location>
</feature>
<dbReference type="OrthoDB" id="5398233at2759"/>
<dbReference type="eggNOG" id="ENOG502RYRX">
    <property type="taxonomic scope" value="Eukaryota"/>
</dbReference>
<feature type="domain" description="Rhodopsin" evidence="7">
    <location>
        <begin position="47"/>
        <end position="256"/>
    </location>
</feature>
<keyword evidence="3 6" id="KW-1133">Transmembrane helix</keyword>
<comment type="subcellular location">
    <subcellularLocation>
        <location evidence="1">Membrane</location>
        <topology evidence="1">Multi-pass membrane protein</topology>
    </subcellularLocation>
</comment>
<dbReference type="OMA" id="WTLKFTT"/>
<organism evidence="8 9">
    <name type="scientific">Pyronema omphalodes (strain CBS 100304)</name>
    <name type="common">Pyronema confluens</name>
    <dbReference type="NCBI Taxonomy" id="1076935"/>
    <lineage>
        <taxon>Eukaryota</taxon>
        <taxon>Fungi</taxon>
        <taxon>Dikarya</taxon>
        <taxon>Ascomycota</taxon>
        <taxon>Pezizomycotina</taxon>
        <taxon>Pezizomycetes</taxon>
        <taxon>Pezizales</taxon>
        <taxon>Pyronemataceae</taxon>
        <taxon>Pyronema</taxon>
    </lineage>
</organism>
<feature type="transmembrane region" description="Helical" evidence="6">
    <location>
        <begin position="33"/>
        <end position="51"/>
    </location>
</feature>
<dbReference type="Pfam" id="PF20684">
    <property type="entry name" value="Fung_rhodopsin"/>
    <property type="match status" value="1"/>
</dbReference>
<dbReference type="EMBL" id="HF935217">
    <property type="protein sequence ID" value="CCX04756.1"/>
    <property type="molecule type" value="Genomic_DNA"/>
</dbReference>
<gene>
    <name evidence="8" type="ORF">PCON_03647</name>
</gene>
<comment type="similarity">
    <text evidence="5">Belongs to the SAT4 family.</text>
</comment>
<evidence type="ECO:0000256" key="4">
    <source>
        <dbReference type="ARBA" id="ARBA00023136"/>
    </source>
</evidence>
<keyword evidence="9" id="KW-1185">Reference proteome</keyword>
<evidence type="ECO:0000256" key="1">
    <source>
        <dbReference type="ARBA" id="ARBA00004141"/>
    </source>
</evidence>
<evidence type="ECO:0000256" key="5">
    <source>
        <dbReference type="ARBA" id="ARBA00038359"/>
    </source>
</evidence>
<proteinExistence type="inferred from homology"/>
<evidence type="ECO:0000256" key="6">
    <source>
        <dbReference type="SAM" id="Phobius"/>
    </source>
</evidence>
<dbReference type="AlphaFoldDB" id="U4KV61"/>
<evidence type="ECO:0000259" key="7">
    <source>
        <dbReference type="Pfam" id="PF20684"/>
    </source>
</evidence>
<keyword evidence="4 6" id="KW-0472">Membrane</keyword>
<evidence type="ECO:0000313" key="9">
    <source>
        <dbReference type="Proteomes" id="UP000018144"/>
    </source>
</evidence>
<dbReference type="Proteomes" id="UP000018144">
    <property type="component" value="Unassembled WGS sequence"/>
</dbReference>
<feature type="transmembrane region" description="Helical" evidence="6">
    <location>
        <begin position="119"/>
        <end position="139"/>
    </location>
</feature>
<evidence type="ECO:0000256" key="3">
    <source>
        <dbReference type="ARBA" id="ARBA00022989"/>
    </source>
</evidence>
<feature type="transmembrane region" description="Helical" evidence="6">
    <location>
        <begin position="267"/>
        <end position="286"/>
    </location>
</feature>
<feature type="transmembrane region" description="Helical" evidence="6">
    <location>
        <begin position="151"/>
        <end position="170"/>
    </location>
</feature>
<sequence length="404" mass="45075">MDIPSNQGTGLFSHYYTPPPPRTFKQNLPTLLVTYWCTASCVVIILLRLCGRYIRVSKLYRDDVYMFTTIIPLVMYQAFAHVVLKYGTNNVSGTGAMDQMELRKRRIGSGMVLGARVSYAAYIFAQKFCITAFYARLTVHFWERRYSIGLRILRYFLLLTFIGYILSIFLSCPSARLWQVFPDPGPKCRVNFASLITSATLSMVVDIMLILSPIPAILRSHYKTRKKIRLIFTVFSLPVFSIAFSGYRVPAVILQHGSQQFRSLLEAVDILLSTVVANAIIINGFARGKGMKKRKPSADRGADLGENGGVRREYWGSDDDLVRSVGGGRVPGIAPVQKGYGHGAREEGGDFMGYGMGTVPIFREHATGDGEGIWRTDTGGNTLETVETPPSPRQMVMEPVHLRA</sequence>